<gene>
    <name evidence="2" type="ORF">AK812_SmicGene20469</name>
</gene>
<dbReference type="EMBL" id="LSRX01000442">
    <property type="protein sequence ID" value="OLP97220.1"/>
    <property type="molecule type" value="Genomic_DNA"/>
</dbReference>
<accession>A0A1Q9DPW6</accession>
<evidence type="ECO:0000313" key="3">
    <source>
        <dbReference type="Proteomes" id="UP000186817"/>
    </source>
</evidence>
<keyword evidence="3" id="KW-1185">Reference proteome</keyword>
<evidence type="ECO:0000256" key="1">
    <source>
        <dbReference type="SAM" id="MobiDB-lite"/>
    </source>
</evidence>
<feature type="region of interest" description="Disordered" evidence="1">
    <location>
        <begin position="98"/>
        <end position="126"/>
    </location>
</feature>
<sequence>MAVNSWMWRRSACWIRKRSHLGAVCSDGLGAPQVMPGATAAQLQWKRSVVQPPLQREALAQDRLEIAAACAACYSRMEMGDSAPCCCESQGMRRRCKSKERMRGDGMVSSGEVAGSEDEREPDWESSIAADAVLSSLQRPIAKGVNSRRS</sequence>
<feature type="compositionally biased region" description="Acidic residues" evidence="1">
    <location>
        <begin position="115"/>
        <end position="124"/>
    </location>
</feature>
<protein>
    <submittedName>
        <fullName evidence="2">Uncharacterized protein</fullName>
    </submittedName>
</protein>
<name>A0A1Q9DPW6_SYMMI</name>
<evidence type="ECO:0000313" key="2">
    <source>
        <dbReference type="EMBL" id="OLP97220.1"/>
    </source>
</evidence>
<reference evidence="2 3" key="1">
    <citation type="submission" date="2016-02" db="EMBL/GenBank/DDBJ databases">
        <title>Genome analysis of coral dinoflagellate symbionts highlights evolutionary adaptations to a symbiotic lifestyle.</title>
        <authorList>
            <person name="Aranda M."/>
            <person name="Li Y."/>
            <person name="Liew Y.J."/>
            <person name="Baumgarten S."/>
            <person name="Simakov O."/>
            <person name="Wilson M."/>
            <person name="Piel J."/>
            <person name="Ashoor H."/>
            <person name="Bougouffa S."/>
            <person name="Bajic V.B."/>
            <person name="Ryu T."/>
            <person name="Ravasi T."/>
            <person name="Bayer T."/>
            <person name="Micklem G."/>
            <person name="Kim H."/>
            <person name="Bhak J."/>
            <person name="Lajeunesse T.C."/>
            <person name="Voolstra C.R."/>
        </authorList>
    </citation>
    <scope>NUCLEOTIDE SEQUENCE [LARGE SCALE GENOMIC DNA]</scope>
    <source>
        <strain evidence="2 3">CCMP2467</strain>
    </source>
</reference>
<dbReference type="AlphaFoldDB" id="A0A1Q9DPW6"/>
<proteinExistence type="predicted"/>
<comment type="caution">
    <text evidence="2">The sequence shown here is derived from an EMBL/GenBank/DDBJ whole genome shotgun (WGS) entry which is preliminary data.</text>
</comment>
<organism evidence="2 3">
    <name type="scientific">Symbiodinium microadriaticum</name>
    <name type="common">Dinoflagellate</name>
    <name type="synonym">Zooxanthella microadriatica</name>
    <dbReference type="NCBI Taxonomy" id="2951"/>
    <lineage>
        <taxon>Eukaryota</taxon>
        <taxon>Sar</taxon>
        <taxon>Alveolata</taxon>
        <taxon>Dinophyceae</taxon>
        <taxon>Suessiales</taxon>
        <taxon>Symbiodiniaceae</taxon>
        <taxon>Symbiodinium</taxon>
    </lineage>
</organism>
<dbReference type="Proteomes" id="UP000186817">
    <property type="component" value="Unassembled WGS sequence"/>
</dbReference>
<dbReference type="OrthoDB" id="10293320at2759"/>